<dbReference type="GO" id="GO:0004864">
    <property type="term" value="F:protein phosphatase inhibitor activity"/>
    <property type="evidence" value="ECO:0007669"/>
    <property type="project" value="InterPro"/>
</dbReference>
<accession>A0A7R8X0J7</accession>
<comment type="similarity">
    <text evidence="1">Belongs to the protein phosphatase inhibitor 2 family.</text>
</comment>
<dbReference type="EMBL" id="LR899654">
    <property type="protein sequence ID" value="CAD7241473.1"/>
    <property type="molecule type" value="Genomic_DNA"/>
</dbReference>
<dbReference type="InterPro" id="IPR007062">
    <property type="entry name" value="PPI-2"/>
</dbReference>
<feature type="compositionally biased region" description="Basic and acidic residues" evidence="2">
    <location>
        <begin position="70"/>
        <end position="94"/>
    </location>
</feature>
<feature type="compositionally biased region" description="Acidic residues" evidence="2">
    <location>
        <begin position="159"/>
        <end position="171"/>
    </location>
</feature>
<dbReference type="PANTHER" id="PTHR12398:SF20">
    <property type="entry name" value="PROTEIN PHOSPHATASE 1 REGULATORY INHIBITOR SUBUNIT 2"/>
    <property type="match status" value="1"/>
</dbReference>
<evidence type="ECO:0000256" key="2">
    <source>
        <dbReference type="SAM" id="MobiDB-lite"/>
    </source>
</evidence>
<sequence>MAEKKDSKLSAPKESSGEQDSIHGMATACLGKPAKGILKPSTSFDTKPERKQAKFDEMNILQTYHPADKDYGHMKIDEPKTPYHYSADDDKEQAVDPSALAQKLAESREAEPKFMSEPTIQETETEEERKRREEFEKRRRAHYDEYAKVKLARALIAQEADEDEDEEESGPAEEKKSGGEENANLDDEDEGMEDCDSDDMKDEES</sequence>
<gene>
    <name evidence="3" type="ORF">DSTB1V02_LOCUS1462</name>
</gene>
<organism evidence="3">
    <name type="scientific">Darwinula stevensoni</name>
    <dbReference type="NCBI Taxonomy" id="69355"/>
    <lineage>
        <taxon>Eukaryota</taxon>
        <taxon>Metazoa</taxon>
        <taxon>Ecdysozoa</taxon>
        <taxon>Arthropoda</taxon>
        <taxon>Crustacea</taxon>
        <taxon>Oligostraca</taxon>
        <taxon>Ostracoda</taxon>
        <taxon>Podocopa</taxon>
        <taxon>Podocopida</taxon>
        <taxon>Darwinulocopina</taxon>
        <taxon>Darwinuloidea</taxon>
        <taxon>Darwinulidae</taxon>
        <taxon>Darwinula</taxon>
    </lineage>
</organism>
<evidence type="ECO:0000313" key="4">
    <source>
        <dbReference type="Proteomes" id="UP000677054"/>
    </source>
</evidence>
<dbReference type="Proteomes" id="UP000677054">
    <property type="component" value="Unassembled WGS sequence"/>
</dbReference>
<dbReference type="AlphaFoldDB" id="A0A7R8X0J7"/>
<dbReference type="Gene3D" id="6.10.250.1050">
    <property type="match status" value="2"/>
</dbReference>
<feature type="region of interest" description="Disordered" evidence="2">
    <location>
        <begin position="70"/>
        <end position="205"/>
    </location>
</feature>
<evidence type="ECO:0008006" key="5">
    <source>
        <dbReference type="Google" id="ProtNLM"/>
    </source>
</evidence>
<dbReference type="OrthoDB" id="551302at2759"/>
<evidence type="ECO:0000256" key="1">
    <source>
        <dbReference type="ARBA" id="ARBA00005472"/>
    </source>
</evidence>
<evidence type="ECO:0000313" key="3">
    <source>
        <dbReference type="EMBL" id="CAD7241473.1"/>
    </source>
</evidence>
<keyword evidence="4" id="KW-1185">Reference proteome</keyword>
<dbReference type="EMBL" id="CAJPEV010000137">
    <property type="protein sequence ID" value="CAG0881210.1"/>
    <property type="molecule type" value="Genomic_DNA"/>
</dbReference>
<feature type="region of interest" description="Disordered" evidence="2">
    <location>
        <begin position="1"/>
        <end position="57"/>
    </location>
</feature>
<dbReference type="PANTHER" id="PTHR12398">
    <property type="entry name" value="PROTEIN PHOSPHATASE INHIBITOR"/>
    <property type="match status" value="1"/>
</dbReference>
<dbReference type="GO" id="GO:0009966">
    <property type="term" value="P:regulation of signal transduction"/>
    <property type="evidence" value="ECO:0007669"/>
    <property type="project" value="InterPro"/>
</dbReference>
<feature type="compositionally biased region" description="Basic and acidic residues" evidence="2">
    <location>
        <begin position="127"/>
        <end position="148"/>
    </location>
</feature>
<protein>
    <recommendedName>
        <fullName evidence="5">Protein phosphatase inhibitor 2</fullName>
    </recommendedName>
</protein>
<feature type="compositionally biased region" description="Basic and acidic residues" evidence="2">
    <location>
        <begin position="46"/>
        <end position="57"/>
    </location>
</feature>
<proteinExistence type="inferred from homology"/>
<dbReference type="Pfam" id="PF04979">
    <property type="entry name" value="IPP-2"/>
    <property type="match status" value="1"/>
</dbReference>
<reference evidence="3" key="1">
    <citation type="submission" date="2020-11" db="EMBL/GenBank/DDBJ databases">
        <authorList>
            <person name="Tran Van P."/>
        </authorList>
    </citation>
    <scope>NUCLEOTIDE SEQUENCE</scope>
</reference>
<feature type="compositionally biased region" description="Basic and acidic residues" evidence="2">
    <location>
        <begin position="105"/>
        <end position="114"/>
    </location>
</feature>
<name>A0A7R8X0J7_9CRUS</name>
<feature type="compositionally biased region" description="Acidic residues" evidence="2">
    <location>
        <begin position="183"/>
        <end position="205"/>
    </location>
</feature>